<protein>
    <submittedName>
        <fullName evidence="6">ABC transporter substrate-binding protein</fullName>
    </submittedName>
</protein>
<dbReference type="Proteomes" id="UP000053512">
    <property type="component" value="Unassembled WGS sequence"/>
</dbReference>
<dbReference type="PANTHER" id="PTHR43649">
    <property type="entry name" value="ARABINOSE-BINDING PROTEIN-RELATED"/>
    <property type="match status" value="1"/>
</dbReference>
<dbReference type="STRING" id="136273.GY22_06480"/>
<comment type="similarity">
    <text evidence="2">Belongs to the bacterial solute-binding protein 1 family.</text>
</comment>
<feature type="signal peptide" evidence="5">
    <location>
        <begin position="1"/>
        <end position="40"/>
    </location>
</feature>
<dbReference type="InterPro" id="IPR050490">
    <property type="entry name" value="Bact_solute-bd_prot1"/>
</dbReference>
<dbReference type="CDD" id="cd13585">
    <property type="entry name" value="PBP2_TMBP_like"/>
    <property type="match status" value="1"/>
</dbReference>
<evidence type="ECO:0000256" key="3">
    <source>
        <dbReference type="ARBA" id="ARBA00022448"/>
    </source>
</evidence>
<dbReference type="PANTHER" id="PTHR43649:SF31">
    <property type="entry name" value="SN-GLYCEROL-3-PHOSPHATE-BINDING PERIPLASMIC PROTEIN UGPB"/>
    <property type="match status" value="1"/>
</dbReference>
<dbReference type="EMBL" id="LQBK01000002">
    <property type="protein sequence ID" value="KUG62030.1"/>
    <property type="molecule type" value="Genomic_DNA"/>
</dbReference>
<evidence type="ECO:0000256" key="2">
    <source>
        <dbReference type="ARBA" id="ARBA00008520"/>
    </source>
</evidence>
<evidence type="ECO:0000256" key="1">
    <source>
        <dbReference type="ARBA" id="ARBA00004196"/>
    </source>
</evidence>
<gene>
    <name evidence="6" type="ORF">AVL61_02820</name>
</gene>
<dbReference type="GO" id="GO:0030313">
    <property type="term" value="C:cell envelope"/>
    <property type="evidence" value="ECO:0007669"/>
    <property type="project" value="UniProtKB-SubCell"/>
</dbReference>
<comment type="caution">
    <text evidence="6">The sequence shown here is derived from an EMBL/GenBank/DDBJ whole genome shotgun (WGS) entry which is preliminary data.</text>
</comment>
<sequence>MTRNPALSHHPRRTPRARTRLALAASAVPLLALTGCGAGADAEATATGVIDYWMWDTNQLPAYQKCAEMFEAEHPDQDVRITQTGWGDYWTKLTAGFIADTGPDVFTNHVSKYPQFAELEVLAPLEEHPATAALDPEDYQDGLVDLWTGPDGHQYGVPKDWDTVAAFYNEELLAEAGLTPADLEGWSWNPEDGGSFEDLVAHLTVDENGVRGDEPGFDKDHVAVYGLGISEAGGSTAGQGQWSAFAASNGWQVTDEPLWGDHYNLDDPALHETLDWYFGLTDKGYMPPYGQFNAAEGVNAQLASGSAAMVLDGAWMISTYAGIDDFPVGTARTPVGPDGTATTMLNGLADSIVKDTDNPEGAAQWAAFMGSAQCQQEVARAGVVFPSRQDATPLAAEAYRQMGIDPEPFIAPVEEGNTVYFPVTKFGADVSALMTPALEDIYANRVPASTLTEINDAVNVLFETDETNDS</sequence>
<proteinExistence type="inferred from homology"/>
<dbReference type="Gene3D" id="3.40.190.10">
    <property type="entry name" value="Periplasmic binding protein-like II"/>
    <property type="match status" value="1"/>
</dbReference>
<evidence type="ECO:0000256" key="4">
    <source>
        <dbReference type="ARBA" id="ARBA00022729"/>
    </source>
</evidence>
<organism evidence="6 7">
    <name type="scientific">Kocuria rosea subsp. polaris</name>
    <dbReference type="NCBI Taxonomy" id="136273"/>
    <lineage>
        <taxon>Bacteria</taxon>
        <taxon>Bacillati</taxon>
        <taxon>Actinomycetota</taxon>
        <taxon>Actinomycetes</taxon>
        <taxon>Micrococcales</taxon>
        <taxon>Micrococcaceae</taxon>
        <taxon>Kocuria</taxon>
    </lineage>
</organism>
<reference evidence="7" key="1">
    <citation type="submission" date="2015-12" db="EMBL/GenBank/DDBJ databases">
        <authorList>
            <person name="Nair G.R."/>
            <person name="Kaur G."/>
            <person name="Mayilraj S."/>
        </authorList>
    </citation>
    <scope>NUCLEOTIDE SEQUENCE [LARGE SCALE GENOMIC DNA]</scope>
    <source>
        <strain evidence="7">CD08_4</strain>
    </source>
</reference>
<dbReference type="eggNOG" id="COG1653">
    <property type="taxonomic scope" value="Bacteria"/>
</dbReference>
<evidence type="ECO:0000313" key="7">
    <source>
        <dbReference type="Proteomes" id="UP000053512"/>
    </source>
</evidence>
<dbReference type="InterPro" id="IPR006059">
    <property type="entry name" value="SBP"/>
</dbReference>
<comment type="subcellular location">
    <subcellularLocation>
        <location evidence="1">Cell envelope</location>
    </subcellularLocation>
</comment>
<evidence type="ECO:0000313" key="6">
    <source>
        <dbReference type="EMBL" id="KUG62030.1"/>
    </source>
</evidence>
<accession>A0A0W8IQ45</accession>
<dbReference type="RefSeq" id="WP_058872414.1">
    <property type="nucleotide sequence ID" value="NZ_LQBK01000002.1"/>
</dbReference>
<feature type="chain" id="PRO_5006944394" evidence="5">
    <location>
        <begin position="41"/>
        <end position="470"/>
    </location>
</feature>
<evidence type="ECO:0000256" key="5">
    <source>
        <dbReference type="SAM" id="SignalP"/>
    </source>
</evidence>
<dbReference type="SUPFAM" id="SSF53850">
    <property type="entry name" value="Periplasmic binding protein-like II"/>
    <property type="match status" value="1"/>
</dbReference>
<dbReference type="OrthoDB" id="1650177at2"/>
<dbReference type="Pfam" id="PF13416">
    <property type="entry name" value="SBP_bac_8"/>
    <property type="match status" value="1"/>
</dbReference>
<dbReference type="AlphaFoldDB" id="A0A0W8IQ45"/>
<keyword evidence="4 5" id="KW-0732">Signal</keyword>
<name>A0A0W8IQ45_KOCRO</name>
<keyword evidence="3" id="KW-0813">Transport</keyword>